<dbReference type="Proteomes" id="UP000036847">
    <property type="component" value="Chromosome"/>
</dbReference>
<organism evidence="3 4">
    <name type="scientific">Bacteroides fragilis</name>
    <dbReference type="NCBI Taxonomy" id="817"/>
    <lineage>
        <taxon>Bacteria</taxon>
        <taxon>Pseudomonadati</taxon>
        <taxon>Bacteroidota</taxon>
        <taxon>Bacteroidia</taxon>
        <taxon>Bacteroidales</taxon>
        <taxon>Bacteroidaceae</taxon>
        <taxon>Bacteroides</taxon>
    </lineage>
</organism>
<evidence type="ECO:0000313" key="4">
    <source>
        <dbReference type="Proteomes" id="UP000036847"/>
    </source>
</evidence>
<accession>A0AAE6C3T9</accession>
<dbReference type="RefSeq" id="WP_032535939.1">
    <property type="nucleotide sequence ID" value="NZ_CP036546.1"/>
</dbReference>
<evidence type="ECO:0000256" key="1">
    <source>
        <dbReference type="SAM" id="Coils"/>
    </source>
</evidence>
<dbReference type="Gene3D" id="3.30.930.30">
    <property type="match status" value="1"/>
</dbReference>
<dbReference type="GO" id="GO:0006310">
    <property type="term" value="P:DNA recombination"/>
    <property type="evidence" value="ECO:0007669"/>
    <property type="project" value="InterPro"/>
</dbReference>
<dbReference type="Pfam" id="PF01076">
    <property type="entry name" value="Mob_Pre"/>
    <property type="match status" value="1"/>
</dbReference>
<feature type="region of interest" description="Disordered" evidence="2">
    <location>
        <begin position="142"/>
        <end position="161"/>
    </location>
</feature>
<sequence length="446" mass="51636">MGYAVLHLEKAKGTDSRMSAHIERTVHPKNADRTHTHLNRELVQFPEGVRNRTQAIAHRIETAGIRRKVSANQVKAIRILLTGSNKDMKQMEAEGRIEDWCNDSLKWIRETYGEQNLVSAVLHMDEKTPHIHATVIPIVTGERRKAGQEEQNGKKKYRKKNPQDVRLCADDVMARHRLKHYQDTYAQAMNKYGLQRGVDGSLAKHISTMQYYKQLVEQQDSLQENIENLLGLEEEAMKKLKQVKGEINVQKMKGAAVNATTAIADGVSSLFGGSKVKRLEAENENLKRNIVNLQKQVQAEQREQTKMENRHSSEINRVDRSYRQKIAEYDNRLELIDTYFPIVKELIPIAEQCREVGFTEELTRRIVSLQPVEFKGRLYSKEYKEKFRTEHSTATVERNPQEKGKFRLCIDGIPILDWFRKKFQEIKEKLGLNTPVENKQRKGLKI</sequence>
<reference evidence="3 4" key="1">
    <citation type="submission" date="2019-03" db="EMBL/GenBank/DDBJ databases">
        <title>Complete genome assembly of MDR B. fragilis.</title>
        <authorList>
            <person name="Sydenham T.V."/>
            <person name="Hasman H."/>
            <person name="Justesen U.S."/>
        </authorList>
    </citation>
    <scope>NUCLEOTIDE SEQUENCE [LARGE SCALE GENOMIC DNA]</scope>
    <source>
        <strain evidence="3 4">DCMSKEJBY0001B</strain>
    </source>
</reference>
<gene>
    <name evidence="3" type="ORF">EC80_010230</name>
</gene>
<dbReference type="InterPro" id="IPR001668">
    <property type="entry name" value="Mob_Pre"/>
</dbReference>
<evidence type="ECO:0000256" key="2">
    <source>
        <dbReference type="SAM" id="MobiDB-lite"/>
    </source>
</evidence>
<keyword evidence="1" id="KW-0175">Coiled coil</keyword>
<feature type="compositionally biased region" description="Basic and acidic residues" evidence="2">
    <location>
        <begin position="142"/>
        <end position="153"/>
    </location>
</feature>
<dbReference type="AlphaFoldDB" id="A0AAE6C3T9"/>
<dbReference type="EMBL" id="CP036546">
    <property type="protein sequence ID" value="QCQ45203.1"/>
    <property type="molecule type" value="Genomic_DNA"/>
</dbReference>
<dbReference type="NCBIfam" id="NF041497">
    <property type="entry name" value="MobV"/>
    <property type="match status" value="1"/>
</dbReference>
<proteinExistence type="predicted"/>
<protein>
    <submittedName>
        <fullName evidence="3">Mobilization protein</fullName>
    </submittedName>
</protein>
<name>A0AAE6C3T9_BACFG</name>
<dbReference type="CDD" id="cd17242">
    <property type="entry name" value="MobM_relaxase"/>
    <property type="match status" value="1"/>
</dbReference>
<feature type="coiled-coil region" evidence="1">
    <location>
        <begin position="212"/>
        <end position="246"/>
    </location>
</feature>
<evidence type="ECO:0000313" key="3">
    <source>
        <dbReference type="EMBL" id="QCQ45203.1"/>
    </source>
</evidence>
<dbReference type="GO" id="GO:0003677">
    <property type="term" value="F:DNA binding"/>
    <property type="evidence" value="ECO:0007669"/>
    <property type="project" value="InterPro"/>
</dbReference>
<feature type="coiled-coil region" evidence="1">
    <location>
        <begin position="276"/>
        <end position="310"/>
    </location>
</feature>